<dbReference type="PANTHER" id="PTHR21575">
    <property type="entry name" value="PROTEIN HID1"/>
    <property type="match status" value="1"/>
</dbReference>
<dbReference type="InterPro" id="IPR026705">
    <property type="entry name" value="Hid-1/Ecm30"/>
</dbReference>
<dbReference type="AlphaFoldDB" id="A0A8K0NS80"/>
<feature type="region of interest" description="Disordered" evidence="1">
    <location>
        <begin position="229"/>
        <end position="275"/>
    </location>
</feature>
<feature type="compositionally biased region" description="Basic and acidic residues" evidence="1">
    <location>
        <begin position="162"/>
        <end position="171"/>
    </location>
</feature>
<comment type="caution">
    <text evidence="2">The sequence shown here is derived from an EMBL/GenBank/DDBJ whole genome shotgun (WGS) entry which is preliminary data.</text>
</comment>
<feature type="region of interest" description="Disordered" evidence="1">
    <location>
        <begin position="162"/>
        <end position="189"/>
    </location>
</feature>
<feature type="compositionally biased region" description="Polar residues" evidence="1">
    <location>
        <begin position="237"/>
        <end position="250"/>
    </location>
</feature>
<accession>A0A8K0NS80</accession>
<dbReference type="Pfam" id="PF12722">
    <property type="entry name" value="Hid1"/>
    <property type="match status" value="3"/>
</dbReference>
<feature type="compositionally biased region" description="Polar residues" evidence="1">
    <location>
        <begin position="788"/>
        <end position="799"/>
    </location>
</feature>
<dbReference type="OrthoDB" id="432953at2759"/>
<dbReference type="EMBL" id="JABELV010000028">
    <property type="protein sequence ID" value="KAG7562624.1"/>
    <property type="molecule type" value="Genomic_DNA"/>
</dbReference>
<keyword evidence="3" id="KW-1185">Reference proteome</keyword>
<evidence type="ECO:0000256" key="1">
    <source>
        <dbReference type="SAM" id="MobiDB-lite"/>
    </source>
</evidence>
<dbReference type="Proteomes" id="UP000812966">
    <property type="component" value="Unassembled WGS sequence"/>
</dbReference>
<protein>
    <recommendedName>
        <fullName evidence="4">High-temperature-induced dauer-formation protein</fullName>
    </recommendedName>
</protein>
<sequence>MMKSIGSQIGLPFLSQDEDARLQFRSGKNGIKRLAVREAIPVHDVGYWSQYWMLFESSADVHSLISTGEIRAALHQCPRNVSTLITTLSSHLFSTVPSSTFPTAASSSISPIPLPNNLRRTLTNARGKSNLSTPDPTREVLNCLRVLGRVLPVVYEAETENVKDQDYRDVDGDPPFGQDQEAGEGEVDDGRLKDHFAWHVLWKRPLGPRNLDPQIDLDYPSGREGELAVGDRARDVSMSTPSDPLTQAAEQSERRRDKNDRDVDEEEEGDRQPSLTDKLFGVTVDLLFCAGFTIPESMKGADGRGDKINYVIWEKGVGSTHDIGSTTELDRNKTEVLRFLLVLLSSTIYTAPHSLPHSLNRPLQYLTHNLERRLVLSLLCSWLNTSLSRGAQSAWGENIPYNHLITRAGEDRRTLVRMSLMVLLVALDHWKVDREEIVETPGITGMGMGVGFNFGMPPSTPGGLGSSVVGENAPKKDENAFRYFLSKLHRREDFDFILTGVLAILSEHTAVNQNVLPGSKKPVDYILEIFMLFWKLLDLNKRFRTYVHESGKTQDIVGHILLCCLEMKDNPAHHGLLRMLSYILQAMSADREFGMALNKPLDITIPVKWNVQGTTADFMVVSMYSIATTPGLNPLFPALTVTISNVAPYLKGLGIQASTRLLQLFKAFSVPNFLLADEGHPRLVYYLLETFNGIIFNQLQENPNIVYAILRSHQEFQDLATFTLLGGLRDIQKRMLARAANQAATDRKADGPRTSQDSSVLPEKAGLLSEEHRRDTMDLGSPNLGTLAPTTNHNVTSPLFTPGEAEEDPMATAESNASKQTANPKSEKAKGKMRERSESTSTLAMDTELQRLAMSGIGPNGYVPTQEWVSSWQKGLPLDPVLLTISELLPKVQELQPSTTPGPSRNVISFLKSATLVDVLPSHPSHNPRRFQWSVASTIWLSSLLWGQIYTAALQNFNNTAVRLFGVKQAAPTRREQAIQNVSNRLLSFVNGYPAPMTGIPNGRPSMSGM</sequence>
<dbReference type="GO" id="GO:0005797">
    <property type="term" value="C:Golgi medial cisterna"/>
    <property type="evidence" value="ECO:0007669"/>
    <property type="project" value="TreeGrafter"/>
</dbReference>
<feature type="compositionally biased region" description="Basic and acidic residues" evidence="1">
    <location>
        <begin position="825"/>
        <end position="838"/>
    </location>
</feature>
<evidence type="ECO:0000313" key="3">
    <source>
        <dbReference type="Proteomes" id="UP000812966"/>
    </source>
</evidence>
<dbReference type="PANTHER" id="PTHR21575:SF12">
    <property type="entry name" value="PROTEIN HID1"/>
    <property type="match status" value="1"/>
</dbReference>
<gene>
    <name evidence="2" type="ORF">FFLO_01891</name>
</gene>
<name>A0A8K0NS80_9TREE</name>
<reference evidence="2" key="1">
    <citation type="submission" date="2020-04" db="EMBL/GenBank/DDBJ databases">
        <title>Analysis of mating type loci in Filobasidium floriforme.</title>
        <authorList>
            <person name="Nowrousian M."/>
        </authorList>
    </citation>
    <scope>NUCLEOTIDE SEQUENCE</scope>
    <source>
        <strain evidence="2">CBS 6242</strain>
    </source>
</reference>
<feature type="region of interest" description="Disordered" evidence="1">
    <location>
        <begin position="742"/>
        <end position="841"/>
    </location>
</feature>
<feature type="compositionally biased region" description="Polar residues" evidence="1">
    <location>
        <begin position="813"/>
        <end position="824"/>
    </location>
</feature>
<dbReference type="GO" id="GO:0016020">
    <property type="term" value="C:membrane"/>
    <property type="evidence" value="ECO:0007669"/>
    <property type="project" value="TreeGrafter"/>
</dbReference>
<evidence type="ECO:0008006" key="4">
    <source>
        <dbReference type="Google" id="ProtNLM"/>
    </source>
</evidence>
<dbReference type="GO" id="GO:0000138">
    <property type="term" value="C:Golgi trans cisterna"/>
    <property type="evidence" value="ECO:0007669"/>
    <property type="project" value="TreeGrafter"/>
</dbReference>
<feature type="compositionally biased region" description="Basic and acidic residues" evidence="1">
    <location>
        <begin position="251"/>
        <end position="261"/>
    </location>
</feature>
<evidence type="ECO:0000313" key="2">
    <source>
        <dbReference type="EMBL" id="KAG7562624.1"/>
    </source>
</evidence>
<proteinExistence type="predicted"/>
<organism evidence="2 3">
    <name type="scientific">Filobasidium floriforme</name>
    <dbReference type="NCBI Taxonomy" id="5210"/>
    <lineage>
        <taxon>Eukaryota</taxon>
        <taxon>Fungi</taxon>
        <taxon>Dikarya</taxon>
        <taxon>Basidiomycota</taxon>
        <taxon>Agaricomycotina</taxon>
        <taxon>Tremellomycetes</taxon>
        <taxon>Filobasidiales</taxon>
        <taxon>Filobasidiaceae</taxon>
        <taxon>Filobasidium</taxon>
    </lineage>
</organism>